<dbReference type="SUPFAM" id="SSF48452">
    <property type="entry name" value="TPR-like"/>
    <property type="match status" value="1"/>
</dbReference>
<evidence type="ECO:0000256" key="3">
    <source>
        <dbReference type="ARBA" id="ARBA00023125"/>
    </source>
</evidence>
<dbReference type="Gene3D" id="1.25.40.10">
    <property type="entry name" value="Tetratricopeptide repeat domain"/>
    <property type="match status" value="1"/>
</dbReference>
<dbReference type="Gene3D" id="1.10.10.10">
    <property type="entry name" value="Winged helix-like DNA-binding domain superfamily/Winged helix DNA-binding domain"/>
    <property type="match status" value="1"/>
</dbReference>
<dbReference type="EMBL" id="SMLB01000065">
    <property type="protein sequence ID" value="TDD64585.1"/>
    <property type="molecule type" value="Genomic_DNA"/>
</dbReference>
<organism evidence="7 8">
    <name type="scientific">Jiangella aurantiaca</name>
    <dbReference type="NCBI Taxonomy" id="2530373"/>
    <lineage>
        <taxon>Bacteria</taxon>
        <taxon>Bacillati</taxon>
        <taxon>Actinomycetota</taxon>
        <taxon>Actinomycetes</taxon>
        <taxon>Jiangellales</taxon>
        <taxon>Jiangellaceae</taxon>
        <taxon>Jiangella</taxon>
    </lineage>
</organism>
<keyword evidence="4" id="KW-0804">Transcription</keyword>
<proteinExistence type="inferred from homology"/>
<dbReference type="GO" id="GO:0003677">
    <property type="term" value="F:DNA binding"/>
    <property type="evidence" value="ECO:0007669"/>
    <property type="project" value="UniProtKB-UniRule"/>
</dbReference>
<comment type="similarity">
    <text evidence="1">Belongs to the AfsR/DnrI/RedD regulatory family.</text>
</comment>
<dbReference type="SMART" id="SM00862">
    <property type="entry name" value="Trans_reg_C"/>
    <property type="match status" value="1"/>
</dbReference>
<feature type="domain" description="OmpR/PhoB-type" evidence="6">
    <location>
        <begin position="1"/>
        <end position="90"/>
    </location>
</feature>
<evidence type="ECO:0000313" key="7">
    <source>
        <dbReference type="EMBL" id="TDD64585.1"/>
    </source>
</evidence>
<dbReference type="InterPro" id="IPR016032">
    <property type="entry name" value="Sig_transdc_resp-reg_C-effctor"/>
</dbReference>
<keyword evidence="3 5" id="KW-0238">DNA-binding</keyword>
<evidence type="ECO:0000313" key="8">
    <source>
        <dbReference type="Proteomes" id="UP000295217"/>
    </source>
</evidence>
<dbReference type="Proteomes" id="UP000295217">
    <property type="component" value="Unassembled WGS sequence"/>
</dbReference>
<dbReference type="InterPro" id="IPR005158">
    <property type="entry name" value="BTAD"/>
</dbReference>
<reference evidence="7 8" key="1">
    <citation type="submission" date="2019-02" db="EMBL/GenBank/DDBJ databases">
        <title>Draft genome sequences of novel Actinobacteria.</title>
        <authorList>
            <person name="Sahin N."/>
            <person name="Ay H."/>
            <person name="Saygin H."/>
        </authorList>
    </citation>
    <scope>NUCLEOTIDE SEQUENCE [LARGE SCALE GENOMIC DNA]</scope>
    <source>
        <strain evidence="7 8">8K307</strain>
    </source>
</reference>
<dbReference type="PANTHER" id="PTHR35807">
    <property type="entry name" value="TRANSCRIPTIONAL REGULATOR REDD-RELATED"/>
    <property type="match status" value="1"/>
</dbReference>
<keyword evidence="8" id="KW-1185">Reference proteome</keyword>
<dbReference type="GO" id="GO:0006355">
    <property type="term" value="P:regulation of DNA-templated transcription"/>
    <property type="evidence" value="ECO:0007669"/>
    <property type="project" value="InterPro"/>
</dbReference>
<dbReference type="SUPFAM" id="SSF46894">
    <property type="entry name" value="C-terminal effector domain of the bipartite response regulators"/>
    <property type="match status" value="1"/>
</dbReference>
<dbReference type="PROSITE" id="PS51755">
    <property type="entry name" value="OMPR_PHOB"/>
    <property type="match status" value="1"/>
</dbReference>
<accession>A0A4R4ZZP9</accession>
<evidence type="ECO:0000259" key="6">
    <source>
        <dbReference type="PROSITE" id="PS51755"/>
    </source>
</evidence>
<dbReference type="RefSeq" id="WP_203454561.1">
    <property type="nucleotide sequence ID" value="NZ_SMLB01000065.1"/>
</dbReference>
<dbReference type="Pfam" id="PF03704">
    <property type="entry name" value="BTAD"/>
    <property type="match status" value="1"/>
</dbReference>
<sequence>MRFGVLGPLEVTTAGGAPVRVPEAKVRLLLAVLLAHRGRAVSADRLVDALWGDTPPTRPLGGLQTKVSLLRRAVGADLVTYRPAGYQLHASADDVDAGRFAVLVARARAHDDPGARSALLGEALDLWRGPAFADVADAGVLAPAIRQLEELRLVAVEEWAEARLEVAGGPGG</sequence>
<protein>
    <submittedName>
        <fullName evidence="7">AfsR/SARP family transcriptional regulator</fullName>
    </submittedName>
</protein>
<name>A0A4R4ZZP9_9ACTN</name>
<dbReference type="InterPro" id="IPR001867">
    <property type="entry name" value="OmpR/PhoB-type_DNA-bd"/>
</dbReference>
<evidence type="ECO:0000256" key="1">
    <source>
        <dbReference type="ARBA" id="ARBA00005820"/>
    </source>
</evidence>
<feature type="DNA-binding region" description="OmpR/PhoB-type" evidence="5">
    <location>
        <begin position="1"/>
        <end position="90"/>
    </location>
</feature>
<dbReference type="InterPro" id="IPR011990">
    <property type="entry name" value="TPR-like_helical_dom_sf"/>
</dbReference>
<keyword evidence="2" id="KW-0805">Transcription regulation</keyword>
<evidence type="ECO:0000256" key="4">
    <source>
        <dbReference type="ARBA" id="ARBA00023163"/>
    </source>
</evidence>
<dbReference type="InterPro" id="IPR036388">
    <property type="entry name" value="WH-like_DNA-bd_sf"/>
</dbReference>
<evidence type="ECO:0000256" key="2">
    <source>
        <dbReference type="ARBA" id="ARBA00023015"/>
    </source>
</evidence>
<evidence type="ECO:0000256" key="5">
    <source>
        <dbReference type="PROSITE-ProRule" id="PRU01091"/>
    </source>
</evidence>
<dbReference type="AlphaFoldDB" id="A0A4R4ZZP9"/>
<dbReference type="GO" id="GO:0000160">
    <property type="term" value="P:phosphorelay signal transduction system"/>
    <property type="evidence" value="ECO:0007669"/>
    <property type="project" value="InterPro"/>
</dbReference>
<gene>
    <name evidence="7" type="ORF">E1262_27630</name>
</gene>
<comment type="caution">
    <text evidence="7">The sequence shown here is derived from an EMBL/GenBank/DDBJ whole genome shotgun (WGS) entry which is preliminary data.</text>
</comment>
<feature type="non-terminal residue" evidence="7">
    <location>
        <position position="172"/>
    </location>
</feature>
<dbReference type="InterPro" id="IPR051677">
    <property type="entry name" value="AfsR-DnrI-RedD_regulator"/>
</dbReference>
<dbReference type="Pfam" id="PF00486">
    <property type="entry name" value="Trans_reg_C"/>
    <property type="match status" value="1"/>
</dbReference>
<dbReference type="PANTHER" id="PTHR35807:SF1">
    <property type="entry name" value="TRANSCRIPTIONAL REGULATOR REDD"/>
    <property type="match status" value="1"/>
</dbReference>